<dbReference type="OrthoDB" id="513103at2"/>
<dbReference type="InterPro" id="IPR053141">
    <property type="entry name" value="Mycobact_SerProt_Inhib_Rv3364c"/>
</dbReference>
<dbReference type="Proteomes" id="UP000238937">
    <property type="component" value="Unassembled WGS sequence"/>
</dbReference>
<evidence type="ECO:0000313" key="3">
    <source>
        <dbReference type="Proteomes" id="UP000238937"/>
    </source>
</evidence>
<reference evidence="2 3" key="1">
    <citation type="submission" date="2018-03" db="EMBL/GenBank/DDBJ databases">
        <title>The ancient ancestry and fast evolution of plastids.</title>
        <authorList>
            <person name="Moore K.R."/>
            <person name="Magnabosco C."/>
            <person name="Momper L."/>
            <person name="Gold D.A."/>
            <person name="Bosak T."/>
            <person name="Fournier G.P."/>
        </authorList>
    </citation>
    <scope>NUCLEOTIDE SEQUENCE [LARGE SCALE GENOMIC DNA]</scope>
    <source>
        <strain evidence="2 3">CCALA 037</strain>
    </source>
</reference>
<dbReference type="PANTHER" id="PTHR36222:SF1">
    <property type="entry name" value="SERINE PROTEASE INHIBITOR RV3364C"/>
    <property type="match status" value="1"/>
</dbReference>
<dbReference type="InterPro" id="IPR004942">
    <property type="entry name" value="Roadblock/LAMTOR2_dom"/>
</dbReference>
<proteinExistence type="predicted"/>
<keyword evidence="3" id="KW-1185">Reference proteome</keyword>
<accession>A0A2T1GC76</accession>
<dbReference type="SUPFAM" id="SSF103196">
    <property type="entry name" value="Roadblock/LC7 domain"/>
    <property type="match status" value="1"/>
</dbReference>
<dbReference type="EMBL" id="PVWO01000218">
    <property type="protein sequence ID" value="PSB55005.1"/>
    <property type="molecule type" value="Genomic_DNA"/>
</dbReference>
<keyword evidence="2" id="KW-0808">Transferase</keyword>
<dbReference type="Gene3D" id="3.30.450.30">
    <property type="entry name" value="Dynein light chain 2a, cytoplasmic"/>
    <property type="match status" value="1"/>
</dbReference>
<dbReference type="Pfam" id="PF03259">
    <property type="entry name" value="Robl_LC7"/>
    <property type="match status" value="1"/>
</dbReference>
<sequence length="121" mass="12403">MGASKIGGILQNFVSGTADVQGAALVSHDGLPLASSLPGAMDEERTSAMSAAMLSLGERIGKELSRGNVEKIMVEGADGYGILIGCGEDAVFLVLANQSAKQGLLMLDIKRAVTEIKAALN</sequence>
<feature type="domain" description="Roadblock/LAMTOR2" evidence="1">
    <location>
        <begin position="7"/>
        <end position="96"/>
    </location>
</feature>
<gene>
    <name evidence="2" type="ORF">C7B77_16430</name>
</gene>
<organism evidence="2 3">
    <name type="scientific">Chamaesiphon polymorphus CCALA 037</name>
    <dbReference type="NCBI Taxonomy" id="2107692"/>
    <lineage>
        <taxon>Bacteria</taxon>
        <taxon>Bacillati</taxon>
        <taxon>Cyanobacteriota</taxon>
        <taxon>Cyanophyceae</taxon>
        <taxon>Gomontiellales</taxon>
        <taxon>Chamaesiphonaceae</taxon>
        <taxon>Chamaesiphon</taxon>
    </lineage>
</organism>
<dbReference type="PANTHER" id="PTHR36222">
    <property type="entry name" value="SERINE PROTEASE INHIBITOR RV3364C"/>
    <property type="match status" value="1"/>
</dbReference>
<name>A0A2T1GC76_9CYAN</name>
<dbReference type="GO" id="GO:0016740">
    <property type="term" value="F:transferase activity"/>
    <property type="evidence" value="ECO:0007669"/>
    <property type="project" value="UniProtKB-KW"/>
</dbReference>
<dbReference type="SMART" id="SM00960">
    <property type="entry name" value="Robl_LC7"/>
    <property type="match status" value="1"/>
</dbReference>
<evidence type="ECO:0000313" key="2">
    <source>
        <dbReference type="EMBL" id="PSB55005.1"/>
    </source>
</evidence>
<dbReference type="AlphaFoldDB" id="A0A2T1GC76"/>
<protein>
    <submittedName>
        <fullName evidence="2">Diacylglyceryl transferase</fullName>
    </submittedName>
</protein>
<dbReference type="RefSeq" id="WP_106307021.1">
    <property type="nucleotide sequence ID" value="NZ_PVWO01000218.1"/>
</dbReference>
<comment type="caution">
    <text evidence="2">The sequence shown here is derived from an EMBL/GenBank/DDBJ whole genome shotgun (WGS) entry which is preliminary data.</text>
</comment>
<evidence type="ECO:0000259" key="1">
    <source>
        <dbReference type="SMART" id="SM00960"/>
    </source>
</evidence>